<name>I4G186_MICAE</name>
<comment type="caution">
    <text evidence="1">The sequence shown here is derived from an EMBL/GenBank/DDBJ whole genome shotgun (WGS) entry which is preliminary data.</text>
</comment>
<gene>
    <name evidence="1" type="ORF">MICAC_2460014</name>
</gene>
<accession>I4G186</accession>
<evidence type="ECO:0000313" key="1">
    <source>
        <dbReference type="EMBL" id="CCI01697.1"/>
    </source>
</evidence>
<evidence type="ECO:0000313" key="2">
    <source>
        <dbReference type="Proteomes" id="UP000003480"/>
    </source>
</evidence>
<proteinExistence type="predicted"/>
<dbReference type="HOGENOM" id="CLU_200463_0_0_3"/>
<organism evidence="1 2">
    <name type="scientific">Microcystis aeruginosa PCC 9443</name>
    <dbReference type="NCBI Taxonomy" id="1160281"/>
    <lineage>
        <taxon>Bacteria</taxon>
        <taxon>Bacillati</taxon>
        <taxon>Cyanobacteriota</taxon>
        <taxon>Cyanophyceae</taxon>
        <taxon>Oscillatoriophycideae</taxon>
        <taxon>Chroococcales</taxon>
        <taxon>Microcystaceae</taxon>
        <taxon>Microcystis</taxon>
    </lineage>
</organism>
<dbReference type="AlphaFoldDB" id="I4G186"/>
<dbReference type="Proteomes" id="UP000003480">
    <property type="component" value="Unassembled WGS sequence"/>
</dbReference>
<sequence length="74" mass="8643">MTRTVSNQSYIKEDTELGFAHLQQTQPNLRMLPLCTEHELIECRIDLPCLLALHQHGSLCTNYSHYSHHHDDKE</sequence>
<protein>
    <submittedName>
        <fullName evidence="1">Uncharacterized protein</fullName>
    </submittedName>
</protein>
<reference evidence="1 2" key="1">
    <citation type="submission" date="2012-04" db="EMBL/GenBank/DDBJ databases">
        <authorList>
            <person name="Genoscope - CEA"/>
        </authorList>
    </citation>
    <scope>NUCLEOTIDE SEQUENCE [LARGE SCALE GENOMIC DNA]</scope>
    <source>
        <strain evidence="1 2">9443</strain>
    </source>
</reference>
<dbReference type="EMBL" id="CAIJ01000164">
    <property type="protein sequence ID" value="CCI01697.1"/>
    <property type="molecule type" value="Genomic_DNA"/>
</dbReference>